<dbReference type="EMBL" id="KZ269982">
    <property type="protein sequence ID" value="OZC11091.1"/>
    <property type="molecule type" value="Genomic_DNA"/>
</dbReference>
<sequence length="236" mass="26084">MFLYNKTQFALLFWIKEIKTLGGIPAANSSNTESLSSPTTSSPSRSSETSTVDTVASTGLLGSYQKTDSAIPILSALSAGTSSNPDQLQPLGIPITAFNPLLTPAMMAAQIGLLSTPNTLLSMMQAATAQNSLMHHNRCNDRNGQIVPTMLHQLSALHSNQSNDRAKWEKELLEEEKHLRKVEHLEKFHCNRQTLNEVLNNRCLLGTTCNIPAQEKYLIYKRKIFATIKKFENLPS</sequence>
<accession>A0A238C0W2</accession>
<feature type="compositionally biased region" description="Low complexity" evidence="1">
    <location>
        <begin position="28"/>
        <end position="51"/>
    </location>
</feature>
<dbReference type="AlphaFoldDB" id="A0A238C0W2"/>
<protein>
    <submittedName>
        <fullName evidence="2">Uncharacterized protein</fullName>
    </submittedName>
</protein>
<keyword evidence="3" id="KW-1185">Reference proteome</keyword>
<evidence type="ECO:0000256" key="1">
    <source>
        <dbReference type="SAM" id="MobiDB-lite"/>
    </source>
</evidence>
<dbReference type="Proteomes" id="UP000242913">
    <property type="component" value="Unassembled WGS sequence"/>
</dbReference>
<organism evidence="2 3">
    <name type="scientific">Onchocerca flexuosa</name>
    <dbReference type="NCBI Taxonomy" id="387005"/>
    <lineage>
        <taxon>Eukaryota</taxon>
        <taxon>Metazoa</taxon>
        <taxon>Ecdysozoa</taxon>
        <taxon>Nematoda</taxon>
        <taxon>Chromadorea</taxon>
        <taxon>Rhabditida</taxon>
        <taxon>Spirurina</taxon>
        <taxon>Spiruromorpha</taxon>
        <taxon>Filarioidea</taxon>
        <taxon>Onchocercidae</taxon>
        <taxon>Onchocerca</taxon>
    </lineage>
</organism>
<evidence type="ECO:0000313" key="2">
    <source>
        <dbReference type="EMBL" id="OZC11091.1"/>
    </source>
</evidence>
<dbReference type="OrthoDB" id="5834441at2759"/>
<gene>
    <name evidence="2" type="ORF">X798_01917</name>
</gene>
<reference evidence="2 3" key="1">
    <citation type="submission" date="2015-12" db="EMBL/GenBank/DDBJ databases">
        <title>Draft genome of the nematode, Onchocerca flexuosa.</title>
        <authorList>
            <person name="Mitreva M."/>
        </authorList>
    </citation>
    <scope>NUCLEOTIDE SEQUENCE [LARGE SCALE GENOMIC DNA]</scope>
    <source>
        <strain evidence="2">Red Deer</strain>
    </source>
</reference>
<name>A0A238C0W2_9BILA</name>
<feature type="region of interest" description="Disordered" evidence="1">
    <location>
        <begin position="27"/>
        <end position="52"/>
    </location>
</feature>
<proteinExistence type="predicted"/>
<evidence type="ECO:0000313" key="3">
    <source>
        <dbReference type="Proteomes" id="UP000242913"/>
    </source>
</evidence>